<organism evidence="1 2">
    <name type="scientific">Nonomuraea longicatena</name>
    <dbReference type="NCBI Taxonomy" id="83682"/>
    <lineage>
        <taxon>Bacteria</taxon>
        <taxon>Bacillati</taxon>
        <taxon>Actinomycetota</taxon>
        <taxon>Actinomycetes</taxon>
        <taxon>Streptosporangiales</taxon>
        <taxon>Streptosporangiaceae</taxon>
        <taxon>Nonomuraea</taxon>
    </lineage>
</organism>
<proteinExistence type="predicted"/>
<evidence type="ECO:0000313" key="1">
    <source>
        <dbReference type="EMBL" id="GAA0935910.1"/>
    </source>
</evidence>
<name>A0ABP4AG13_9ACTN</name>
<accession>A0ABP4AG13</accession>
<reference evidence="2" key="1">
    <citation type="journal article" date="2019" name="Int. J. Syst. Evol. Microbiol.">
        <title>The Global Catalogue of Microorganisms (GCM) 10K type strain sequencing project: providing services to taxonomists for standard genome sequencing and annotation.</title>
        <authorList>
            <consortium name="The Broad Institute Genomics Platform"/>
            <consortium name="The Broad Institute Genome Sequencing Center for Infectious Disease"/>
            <person name="Wu L."/>
            <person name="Ma J."/>
        </authorList>
    </citation>
    <scope>NUCLEOTIDE SEQUENCE [LARGE SCALE GENOMIC DNA]</scope>
    <source>
        <strain evidence="2">JCM 11136</strain>
    </source>
</reference>
<sequence length="84" mass="8727">MLTDGPAFAVPVPAVVSASAGDANMVAVMRAAAGTDSFMKGSRRRGVGECPVAPSRSRECPGVRKKVRVVSLFDGHVRPAYTPV</sequence>
<protein>
    <submittedName>
        <fullName evidence="1">Uncharacterized protein</fullName>
    </submittedName>
</protein>
<dbReference type="EMBL" id="BAAAHQ010000023">
    <property type="protein sequence ID" value="GAA0935910.1"/>
    <property type="molecule type" value="Genomic_DNA"/>
</dbReference>
<gene>
    <name evidence="1" type="ORF">GCM10009560_44290</name>
</gene>
<evidence type="ECO:0000313" key="2">
    <source>
        <dbReference type="Proteomes" id="UP001501578"/>
    </source>
</evidence>
<keyword evidence="2" id="KW-1185">Reference proteome</keyword>
<dbReference type="Proteomes" id="UP001501578">
    <property type="component" value="Unassembled WGS sequence"/>
</dbReference>
<comment type="caution">
    <text evidence="1">The sequence shown here is derived from an EMBL/GenBank/DDBJ whole genome shotgun (WGS) entry which is preliminary data.</text>
</comment>